<protein>
    <submittedName>
        <fullName evidence="1">Uncharacterized protein</fullName>
    </submittedName>
</protein>
<dbReference type="AlphaFoldDB" id="A0A830EMW5"/>
<dbReference type="RefSeq" id="WP_188786812.1">
    <property type="nucleotide sequence ID" value="NZ_BMOC01000008.1"/>
</dbReference>
<evidence type="ECO:0000313" key="2">
    <source>
        <dbReference type="Proteomes" id="UP000653099"/>
    </source>
</evidence>
<evidence type="ECO:0000313" key="1">
    <source>
        <dbReference type="EMBL" id="GGJ06367.1"/>
    </source>
</evidence>
<reference evidence="1" key="2">
    <citation type="submission" date="2020-09" db="EMBL/GenBank/DDBJ databases">
        <authorList>
            <person name="Sun Q."/>
            <person name="Ohkuma M."/>
        </authorList>
    </citation>
    <scope>NUCLEOTIDE SEQUENCE</scope>
    <source>
        <strain evidence="1">JCM 14359</strain>
    </source>
</reference>
<dbReference type="EMBL" id="BMOC01000008">
    <property type="protein sequence ID" value="GGJ06367.1"/>
    <property type="molecule type" value="Genomic_DNA"/>
</dbReference>
<sequence length="396" mass="41782">MADNRNGAPNWGLVGVGADGAEMASQVVTDATHDVFDDRIALLGRAVADVRAYAEQIGVIGTASLGEAAADTDRIVTFDLPFGMQFDLSGVVPEERQFCANTERVVESLRSVLDGADAIAYLTVPGGKASWVVPALVERIGATANGHPPDAPARGGRPQQFVVATLPSETDPIQTRFDACYTLFGLLGPDERRSAATTFLVSKPTLQEQFLLEPVDSTPGAGSTGLPHGPIATAVNQFIAAGRRSDRSPHGTFGIARDRPLGLDLTVAIEAAADATFVPVDVSTVESVSLIVGAPEERIRSDAITAVGVADAFGSWATERGISDRTRGSTLVSRPGDGQTFDVLFVPTGFDLGPVLDPLEDAYEQGKAVLERAESSRDLARAERLERRVRGDDTND</sequence>
<comment type="caution">
    <text evidence="1">The sequence shown here is derived from an EMBL/GenBank/DDBJ whole genome shotgun (WGS) entry which is preliminary data.</text>
</comment>
<organism evidence="1 2">
    <name type="scientific">Halobellus salinus</name>
    <dbReference type="NCBI Taxonomy" id="931585"/>
    <lineage>
        <taxon>Archaea</taxon>
        <taxon>Methanobacteriati</taxon>
        <taxon>Methanobacteriota</taxon>
        <taxon>Stenosarchaea group</taxon>
        <taxon>Halobacteria</taxon>
        <taxon>Halobacteriales</taxon>
        <taxon>Haloferacaceae</taxon>
        <taxon>Halobellus</taxon>
    </lineage>
</organism>
<keyword evidence="2" id="KW-1185">Reference proteome</keyword>
<proteinExistence type="predicted"/>
<dbReference type="Proteomes" id="UP000653099">
    <property type="component" value="Unassembled WGS sequence"/>
</dbReference>
<reference evidence="1" key="1">
    <citation type="journal article" date="2014" name="Int. J. Syst. Evol. Microbiol.">
        <title>Complete genome sequence of Corynebacterium casei LMG S-19264T (=DSM 44701T), isolated from a smear-ripened cheese.</title>
        <authorList>
            <consortium name="US DOE Joint Genome Institute (JGI-PGF)"/>
            <person name="Walter F."/>
            <person name="Albersmeier A."/>
            <person name="Kalinowski J."/>
            <person name="Ruckert C."/>
        </authorList>
    </citation>
    <scope>NUCLEOTIDE SEQUENCE</scope>
    <source>
        <strain evidence="1">JCM 14359</strain>
    </source>
</reference>
<name>A0A830EMW5_9EURY</name>
<accession>A0A830EMW5</accession>
<gene>
    <name evidence="1" type="ORF">GCM10008995_15350</name>
</gene>